<evidence type="ECO:0000313" key="2">
    <source>
        <dbReference type="Proteomes" id="UP001189429"/>
    </source>
</evidence>
<organism evidence="1 2">
    <name type="scientific">Prorocentrum cordatum</name>
    <dbReference type="NCBI Taxonomy" id="2364126"/>
    <lineage>
        <taxon>Eukaryota</taxon>
        <taxon>Sar</taxon>
        <taxon>Alveolata</taxon>
        <taxon>Dinophyceae</taxon>
        <taxon>Prorocentrales</taxon>
        <taxon>Prorocentraceae</taxon>
        <taxon>Prorocentrum</taxon>
    </lineage>
</organism>
<reference evidence="1" key="1">
    <citation type="submission" date="2023-10" db="EMBL/GenBank/DDBJ databases">
        <authorList>
            <person name="Chen Y."/>
            <person name="Shah S."/>
            <person name="Dougan E. K."/>
            <person name="Thang M."/>
            <person name="Chan C."/>
        </authorList>
    </citation>
    <scope>NUCLEOTIDE SEQUENCE [LARGE SCALE GENOMIC DNA]</scope>
</reference>
<dbReference type="EMBL" id="CAUYUJ010011336">
    <property type="protein sequence ID" value="CAK0831585.1"/>
    <property type="molecule type" value="Genomic_DNA"/>
</dbReference>
<evidence type="ECO:0000313" key="1">
    <source>
        <dbReference type="EMBL" id="CAK0831585.1"/>
    </source>
</evidence>
<keyword evidence="2" id="KW-1185">Reference proteome</keyword>
<comment type="caution">
    <text evidence="1">The sequence shown here is derived from an EMBL/GenBank/DDBJ whole genome shotgun (WGS) entry which is preliminary data.</text>
</comment>
<protein>
    <submittedName>
        <fullName evidence="1">Uncharacterized protein</fullName>
    </submittedName>
</protein>
<dbReference type="Proteomes" id="UP001189429">
    <property type="component" value="Unassembled WGS sequence"/>
</dbReference>
<proteinExistence type="predicted"/>
<name>A0ABN9SIN3_9DINO</name>
<gene>
    <name evidence="1" type="ORF">PCOR1329_LOCUS29878</name>
</gene>
<sequence>MPVTIKDGFSVIATDEDVSIAKSWVVKKTFSDNRSRVLCDRLNAGFRAFCLNGFDMLDMMHAKRSEVCDPLLAAAAAPQLDEEAEIGPPAAKVAKKDALDQIPGFVSITVTDESGGTHTMNVKSAAYRRTHLQIEMLPSNLEVLQMKPLVVASGDWAPVIDNPLVSWLAYRHALSVSYCCANKGKVLHKSMKVPTKGDAQCKQAEAEKIAAVLLEWRAQHHTEPSIKA</sequence>
<accession>A0ABN9SIN3</accession>